<dbReference type="Proteomes" id="UP000823772">
    <property type="component" value="Unassembled WGS sequence"/>
</dbReference>
<reference evidence="1" key="2">
    <citation type="journal article" date="2021" name="PeerJ">
        <title>Extensive microbial diversity within the chicken gut microbiome revealed by metagenomics and culture.</title>
        <authorList>
            <person name="Gilroy R."/>
            <person name="Ravi A."/>
            <person name="Getino M."/>
            <person name="Pursley I."/>
            <person name="Horton D.L."/>
            <person name="Alikhan N.F."/>
            <person name="Baker D."/>
            <person name="Gharbi K."/>
            <person name="Hall N."/>
            <person name="Watson M."/>
            <person name="Adriaenssens E.M."/>
            <person name="Foster-Nyarko E."/>
            <person name="Jarju S."/>
            <person name="Secka A."/>
            <person name="Antonio M."/>
            <person name="Oren A."/>
            <person name="Chaudhuri R.R."/>
            <person name="La Ragione R."/>
            <person name="Hildebrand F."/>
            <person name="Pallen M.J."/>
        </authorList>
    </citation>
    <scope>NUCLEOTIDE SEQUENCE</scope>
    <source>
        <strain evidence="1">B3-2255</strain>
    </source>
</reference>
<dbReference type="PROSITE" id="PS51257">
    <property type="entry name" value="PROKAR_LIPOPROTEIN"/>
    <property type="match status" value="1"/>
</dbReference>
<comment type="caution">
    <text evidence="1">The sequence shown here is derived from an EMBL/GenBank/DDBJ whole genome shotgun (WGS) entry which is preliminary data.</text>
</comment>
<name>A0A9D9IZ39_9BACT</name>
<dbReference type="AlphaFoldDB" id="A0A9D9IZ39"/>
<reference evidence="1" key="1">
    <citation type="submission" date="2020-10" db="EMBL/GenBank/DDBJ databases">
        <authorList>
            <person name="Gilroy R."/>
        </authorList>
    </citation>
    <scope>NUCLEOTIDE SEQUENCE</scope>
    <source>
        <strain evidence="1">B3-2255</strain>
    </source>
</reference>
<dbReference type="EMBL" id="JADILY010000025">
    <property type="protein sequence ID" value="MBO8481193.1"/>
    <property type="molecule type" value="Genomic_DNA"/>
</dbReference>
<organism evidence="1 2">
    <name type="scientific">Candidatus Merdivivens faecigallinarum</name>
    <dbReference type="NCBI Taxonomy" id="2840871"/>
    <lineage>
        <taxon>Bacteria</taxon>
        <taxon>Pseudomonadati</taxon>
        <taxon>Bacteroidota</taxon>
        <taxon>Bacteroidia</taxon>
        <taxon>Bacteroidales</taxon>
        <taxon>Muribaculaceae</taxon>
        <taxon>Muribaculaceae incertae sedis</taxon>
        <taxon>Candidatus Merdivivens</taxon>
    </lineage>
</organism>
<accession>A0A9D9IZ39</accession>
<sequence>MKLAVPVVLLALAACEKPAPNTGTRVLGNLSDEVNIECCYPENTYTMHVDEGFTLDSIAFGNGAASEWLTVYMENDLLMVHVDANEGEATREESFGVFSGDYSYEVSVAQTPEPTMYVEYKGAGIDLDYYVELGEGATDMRIAALEADVWDGLLNHDKDMIVDYMLSQDSPGVYDYSDYLELRDSDGVLNIGFIGGSTGVFCFALDKDGNVGDYEERIGIGCY</sequence>
<evidence type="ECO:0000313" key="1">
    <source>
        <dbReference type="EMBL" id="MBO8481193.1"/>
    </source>
</evidence>
<proteinExistence type="predicted"/>
<evidence type="ECO:0000313" key="2">
    <source>
        <dbReference type="Proteomes" id="UP000823772"/>
    </source>
</evidence>
<gene>
    <name evidence="1" type="ORF">IAC87_01440</name>
</gene>
<evidence type="ECO:0008006" key="3">
    <source>
        <dbReference type="Google" id="ProtNLM"/>
    </source>
</evidence>
<protein>
    <recommendedName>
        <fullName evidence="3">Lipoprotein</fullName>
    </recommendedName>
</protein>